<reference evidence="3 4" key="1">
    <citation type="submission" date="2018-11" db="EMBL/GenBank/DDBJ databases">
        <title>Sequencing the genomes of 1000 actinobacteria strains.</title>
        <authorList>
            <person name="Klenk H.-P."/>
        </authorList>
    </citation>
    <scope>NUCLEOTIDE SEQUENCE [LARGE SCALE GENOMIC DNA]</scope>
    <source>
        <strain evidence="3 4">DSM 44781</strain>
    </source>
</reference>
<dbReference type="GO" id="GO:0005524">
    <property type="term" value="F:ATP binding"/>
    <property type="evidence" value="ECO:0007669"/>
    <property type="project" value="InterPro"/>
</dbReference>
<evidence type="ECO:0000256" key="1">
    <source>
        <dbReference type="SAM" id="MobiDB-lite"/>
    </source>
</evidence>
<feature type="region of interest" description="Disordered" evidence="1">
    <location>
        <begin position="156"/>
        <end position="181"/>
    </location>
</feature>
<organism evidence="3 4">
    <name type="scientific">Kitasatospora cineracea</name>
    <dbReference type="NCBI Taxonomy" id="88074"/>
    <lineage>
        <taxon>Bacteria</taxon>
        <taxon>Bacillati</taxon>
        <taxon>Actinomycetota</taxon>
        <taxon>Actinomycetes</taxon>
        <taxon>Kitasatosporales</taxon>
        <taxon>Streptomycetaceae</taxon>
        <taxon>Kitasatospora</taxon>
    </lineage>
</organism>
<dbReference type="EMBL" id="RKQG01000004">
    <property type="protein sequence ID" value="RPE27378.1"/>
    <property type="molecule type" value="Genomic_DNA"/>
</dbReference>
<feature type="compositionally biased region" description="Low complexity" evidence="1">
    <location>
        <begin position="157"/>
        <end position="174"/>
    </location>
</feature>
<dbReference type="PANTHER" id="PTHR30448:SF0">
    <property type="entry name" value="RNASE ADAPTER PROTEIN RAPZ"/>
    <property type="match status" value="1"/>
</dbReference>
<dbReference type="InterPro" id="IPR053931">
    <property type="entry name" value="RapZ_C"/>
</dbReference>
<evidence type="ECO:0000259" key="2">
    <source>
        <dbReference type="Pfam" id="PF22740"/>
    </source>
</evidence>
<name>A0A3N4R214_9ACTN</name>
<comment type="caution">
    <text evidence="3">The sequence shown here is derived from an EMBL/GenBank/DDBJ whole genome shotgun (WGS) entry which is preliminary data.</text>
</comment>
<proteinExistence type="predicted"/>
<dbReference type="Pfam" id="PF22740">
    <property type="entry name" value="PapZ_C"/>
    <property type="match status" value="1"/>
</dbReference>
<gene>
    <name evidence="3" type="ORF">EDD38_7523</name>
</gene>
<dbReference type="InterPro" id="IPR005337">
    <property type="entry name" value="RapZ-like"/>
</dbReference>
<evidence type="ECO:0000313" key="4">
    <source>
        <dbReference type="Proteomes" id="UP000266906"/>
    </source>
</evidence>
<dbReference type="PANTHER" id="PTHR30448">
    <property type="entry name" value="RNASE ADAPTER PROTEIN RAPZ"/>
    <property type="match status" value="1"/>
</dbReference>
<feature type="domain" description="RapZ C-terminal" evidence="2">
    <location>
        <begin position="27"/>
        <end position="146"/>
    </location>
</feature>
<keyword evidence="4" id="KW-1185">Reference proteome</keyword>
<dbReference type="Proteomes" id="UP000266906">
    <property type="component" value="Unassembled WGS sequence"/>
</dbReference>
<dbReference type="AlphaFoldDB" id="A0A3N4R214"/>
<evidence type="ECO:0000313" key="3">
    <source>
        <dbReference type="EMBL" id="RPE27378.1"/>
    </source>
</evidence>
<sequence>MTTDQLFDTDPARSDAVVLEPDDRLVQVVVTSFGYGHPGPVPEADVLLDLRRAYRNPHRDPRMRALTGFDDLVAAHVDATPGISALVRHTVAAVLDLVAEVGVPQHRLIRVAAGCVGGRHRSVRVARAVLDGVRAAGIGAEAVHLHVRQPVIQPVSPAGSAAAARTPGGAPAGPRARRGRR</sequence>
<protein>
    <submittedName>
        <fullName evidence="3">UPF0042 nucleotide-binding protein</fullName>
    </submittedName>
</protein>
<accession>A0A3N4R214</accession>